<feature type="compositionally biased region" description="Basic and acidic residues" evidence="1">
    <location>
        <begin position="1"/>
        <end position="13"/>
    </location>
</feature>
<proteinExistence type="predicted"/>
<reference evidence="2 3" key="1">
    <citation type="submission" date="2020-02" db="EMBL/GenBank/DDBJ databases">
        <authorList>
            <person name="Ma Q."/>
            <person name="Huang Y."/>
            <person name="Song X."/>
            <person name="Pei D."/>
        </authorList>
    </citation>
    <scope>NUCLEOTIDE SEQUENCE [LARGE SCALE GENOMIC DNA]</scope>
    <source>
        <strain evidence="2">Sxm20200214</strain>
        <tissue evidence="2">Leaf</tissue>
    </source>
</reference>
<protein>
    <submittedName>
        <fullName evidence="2">Uncharacterized protein</fullName>
    </submittedName>
</protein>
<evidence type="ECO:0000256" key="1">
    <source>
        <dbReference type="SAM" id="MobiDB-lite"/>
    </source>
</evidence>
<organism evidence="2 3">
    <name type="scientific">Brassica carinata</name>
    <name type="common">Ethiopian mustard</name>
    <name type="synonym">Abyssinian cabbage</name>
    <dbReference type="NCBI Taxonomy" id="52824"/>
    <lineage>
        <taxon>Eukaryota</taxon>
        <taxon>Viridiplantae</taxon>
        <taxon>Streptophyta</taxon>
        <taxon>Embryophyta</taxon>
        <taxon>Tracheophyta</taxon>
        <taxon>Spermatophyta</taxon>
        <taxon>Magnoliopsida</taxon>
        <taxon>eudicotyledons</taxon>
        <taxon>Gunneridae</taxon>
        <taxon>Pentapetalae</taxon>
        <taxon>rosids</taxon>
        <taxon>malvids</taxon>
        <taxon>Brassicales</taxon>
        <taxon>Brassicaceae</taxon>
        <taxon>Brassiceae</taxon>
        <taxon>Brassica</taxon>
    </lineage>
</organism>
<name>A0A8X7VJ60_BRACI</name>
<dbReference type="Proteomes" id="UP000886595">
    <property type="component" value="Unassembled WGS sequence"/>
</dbReference>
<dbReference type="EMBL" id="JAAMPC010000005">
    <property type="protein sequence ID" value="KAG2311940.1"/>
    <property type="molecule type" value="Genomic_DNA"/>
</dbReference>
<comment type="caution">
    <text evidence="2">The sequence shown here is derived from an EMBL/GenBank/DDBJ whole genome shotgun (WGS) entry which is preliminary data.</text>
</comment>
<dbReference type="AlphaFoldDB" id="A0A8X7VJ60"/>
<sequence length="144" mass="15179">MMSTRGKEKDLEKGLSTPERTPKDQTRTVARPRNYEDLSRDGCVGCGIRTKKSKTSRKGKEAAGVSGQVEADGANPTVVLPIQTDGTNVGTGLPLAQINPTEVRVDGAGRQLEQELEPAVCAGRLGVQGLQDQGESSNAGHHDG</sequence>
<evidence type="ECO:0000313" key="3">
    <source>
        <dbReference type="Proteomes" id="UP000886595"/>
    </source>
</evidence>
<gene>
    <name evidence="2" type="ORF">Bca52824_023497</name>
</gene>
<dbReference type="OrthoDB" id="10602887at2759"/>
<keyword evidence="3" id="KW-1185">Reference proteome</keyword>
<feature type="region of interest" description="Disordered" evidence="1">
    <location>
        <begin position="1"/>
        <end position="69"/>
    </location>
</feature>
<accession>A0A8X7VJ60</accession>
<evidence type="ECO:0000313" key="2">
    <source>
        <dbReference type="EMBL" id="KAG2311940.1"/>
    </source>
</evidence>